<protein>
    <submittedName>
        <fullName evidence="1">Uncharacterized protein</fullName>
    </submittedName>
</protein>
<reference evidence="2" key="1">
    <citation type="submission" date="2021-01" db="EMBL/GenBank/DDBJ databases">
        <title>Caligus Genome Assembly.</title>
        <authorList>
            <person name="Gallardo-Escarate C."/>
        </authorList>
    </citation>
    <scope>NUCLEOTIDE SEQUENCE [LARGE SCALE GENOMIC DNA]</scope>
</reference>
<organism evidence="1 2">
    <name type="scientific">Caligus rogercresseyi</name>
    <name type="common">Sea louse</name>
    <dbReference type="NCBI Taxonomy" id="217165"/>
    <lineage>
        <taxon>Eukaryota</taxon>
        <taxon>Metazoa</taxon>
        <taxon>Ecdysozoa</taxon>
        <taxon>Arthropoda</taxon>
        <taxon>Crustacea</taxon>
        <taxon>Multicrustacea</taxon>
        <taxon>Hexanauplia</taxon>
        <taxon>Copepoda</taxon>
        <taxon>Siphonostomatoida</taxon>
        <taxon>Caligidae</taxon>
        <taxon>Caligus</taxon>
    </lineage>
</organism>
<gene>
    <name evidence="1" type="ORF">FKW44_009357</name>
</gene>
<accession>A0A7T8K798</accession>
<evidence type="ECO:0000313" key="1">
    <source>
        <dbReference type="EMBL" id="QQP48893.1"/>
    </source>
</evidence>
<name>A0A7T8K798_CALRO</name>
<sequence>MDKKDYPASVHLLKLSLTRLLSNPQLTTHEEVPMELKATIHKDITLTLEFTIGLGLVDLESFWKSLNFSWLRD</sequence>
<dbReference type="Proteomes" id="UP000595437">
    <property type="component" value="Chromosome 6"/>
</dbReference>
<proteinExistence type="predicted"/>
<evidence type="ECO:0000313" key="2">
    <source>
        <dbReference type="Proteomes" id="UP000595437"/>
    </source>
</evidence>
<dbReference type="EMBL" id="CP045895">
    <property type="protein sequence ID" value="QQP48893.1"/>
    <property type="molecule type" value="Genomic_DNA"/>
</dbReference>
<keyword evidence="2" id="KW-1185">Reference proteome</keyword>
<dbReference type="AlphaFoldDB" id="A0A7T8K798"/>